<accession>A0A179DCM5</accession>
<dbReference type="OrthoDB" id="9815923at2"/>
<feature type="domain" description="Glycosyltransferase 2-like" evidence="1">
    <location>
        <begin position="4"/>
        <end position="62"/>
    </location>
</feature>
<dbReference type="InterPro" id="IPR001173">
    <property type="entry name" value="Glyco_trans_2-like"/>
</dbReference>
<reference evidence="2 3" key="1">
    <citation type="submission" date="2016-04" db="EMBL/GenBank/DDBJ databases">
        <authorList>
            <person name="Evans L.H."/>
            <person name="Alamgir A."/>
            <person name="Owens N."/>
            <person name="Weber N.D."/>
            <person name="Virtaneva K."/>
            <person name="Barbian K."/>
            <person name="Babar A."/>
            <person name="Rosenke K."/>
        </authorList>
    </citation>
    <scope>NUCLEOTIDE SEQUENCE [LARGE SCALE GENOMIC DNA]</scope>
    <source>
        <strain evidence="2 3">CCM 8644</strain>
    </source>
</reference>
<dbReference type="STRING" id="1826909.A5893_12160"/>
<gene>
    <name evidence="2" type="ORF">A5893_12160</name>
</gene>
<dbReference type="Proteomes" id="UP000078459">
    <property type="component" value="Unassembled WGS sequence"/>
</dbReference>
<dbReference type="SUPFAM" id="SSF53448">
    <property type="entry name" value="Nucleotide-diphospho-sugar transferases"/>
    <property type="match status" value="1"/>
</dbReference>
<evidence type="ECO:0000313" key="3">
    <source>
        <dbReference type="Proteomes" id="UP000078459"/>
    </source>
</evidence>
<keyword evidence="3" id="KW-1185">Reference proteome</keyword>
<reference evidence="2 3" key="2">
    <citation type="submission" date="2016-06" db="EMBL/GenBank/DDBJ databases">
        <title>Pedobacter psychrophilus sp. nov., isolated from Antarctic fragmentary rock.</title>
        <authorList>
            <person name="Svec P."/>
        </authorList>
    </citation>
    <scope>NUCLEOTIDE SEQUENCE [LARGE SCALE GENOMIC DNA]</scope>
    <source>
        <strain evidence="2 3">CCM 8644</strain>
    </source>
</reference>
<proteinExistence type="predicted"/>
<evidence type="ECO:0000259" key="1">
    <source>
        <dbReference type="Pfam" id="PF00535"/>
    </source>
</evidence>
<sequence>MITFVIFTYNEEDRIERVIKNLKNYGKVLLADNNSTDKTHEIAHKYDCEIFLRKKKLRICRKPRTS</sequence>
<dbReference type="InterPro" id="IPR029044">
    <property type="entry name" value="Nucleotide-diphossugar_trans"/>
</dbReference>
<comment type="caution">
    <text evidence="2">The sequence shown here is derived from an EMBL/GenBank/DDBJ whole genome shotgun (WGS) entry which is preliminary data.</text>
</comment>
<dbReference type="AlphaFoldDB" id="A0A179DCM5"/>
<organism evidence="2 3">
    <name type="scientific">Pedobacter psychrophilus</name>
    <dbReference type="NCBI Taxonomy" id="1826909"/>
    <lineage>
        <taxon>Bacteria</taxon>
        <taxon>Pseudomonadati</taxon>
        <taxon>Bacteroidota</taxon>
        <taxon>Sphingobacteriia</taxon>
        <taxon>Sphingobacteriales</taxon>
        <taxon>Sphingobacteriaceae</taxon>
        <taxon>Pedobacter</taxon>
    </lineage>
</organism>
<dbReference type="EMBL" id="LWHJ01000029">
    <property type="protein sequence ID" value="OAQ38796.1"/>
    <property type="molecule type" value="Genomic_DNA"/>
</dbReference>
<name>A0A179DCM5_9SPHI</name>
<dbReference type="RefSeq" id="WP_068822949.1">
    <property type="nucleotide sequence ID" value="NZ_LWHJ01000029.1"/>
</dbReference>
<dbReference type="Gene3D" id="3.90.550.10">
    <property type="entry name" value="Spore Coat Polysaccharide Biosynthesis Protein SpsA, Chain A"/>
    <property type="match status" value="1"/>
</dbReference>
<evidence type="ECO:0000313" key="2">
    <source>
        <dbReference type="EMBL" id="OAQ38796.1"/>
    </source>
</evidence>
<dbReference type="Pfam" id="PF00535">
    <property type="entry name" value="Glycos_transf_2"/>
    <property type="match status" value="1"/>
</dbReference>
<protein>
    <recommendedName>
        <fullName evidence="1">Glycosyltransferase 2-like domain-containing protein</fullName>
    </recommendedName>
</protein>